<dbReference type="SMART" id="SM00186">
    <property type="entry name" value="FBG"/>
    <property type="match status" value="1"/>
</dbReference>
<dbReference type="Gene3D" id="3.90.215.10">
    <property type="entry name" value="Gamma Fibrinogen, chain A, domain 1"/>
    <property type="match status" value="1"/>
</dbReference>
<keyword evidence="2" id="KW-0964">Secreted</keyword>
<evidence type="ECO:0000256" key="7">
    <source>
        <dbReference type="SAM" id="Coils"/>
    </source>
</evidence>
<dbReference type="GO" id="GO:0005576">
    <property type="term" value="C:extracellular region"/>
    <property type="evidence" value="ECO:0007669"/>
    <property type="project" value="UniProtKB-SubCell"/>
</dbReference>
<dbReference type="Pfam" id="PF00147">
    <property type="entry name" value="Fibrinogen_C"/>
    <property type="match status" value="1"/>
</dbReference>
<keyword evidence="6" id="KW-0325">Glycoprotein</keyword>
<feature type="domain" description="Fibrinogen C-terminal" evidence="8">
    <location>
        <begin position="168"/>
        <end position="388"/>
    </location>
</feature>
<dbReference type="PANTHER" id="PTHR47221">
    <property type="entry name" value="FIBRINOGEN ALPHA CHAIN"/>
    <property type="match status" value="1"/>
</dbReference>
<reference evidence="9" key="1">
    <citation type="journal article" date="2023" name="G3 (Bethesda)">
        <title>Whole genome assemblies of Zophobas morio and Tenebrio molitor.</title>
        <authorList>
            <person name="Kaur S."/>
            <person name="Stinson S.A."/>
            <person name="diCenzo G.C."/>
        </authorList>
    </citation>
    <scope>NUCLEOTIDE SEQUENCE</scope>
    <source>
        <strain evidence="9">QUZm001</strain>
    </source>
</reference>
<keyword evidence="5" id="KW-1015">Disulfide bond</keyword>
<evidence type="ECO:0000313" key="10">
    <source>
        <dbReference type="Proteomes" id="UP001168821"/>
    </source>
</evidence>
<dbReference type="InterPro" id="IPR002181">
    <property type="entry name" value="Fibrinogen_a/b/g_C_dom"/>
</dbReference>
<dbReference type="EMBL" id="JALNTZ010000005">
    <property type="protein sequence ID" value="KAJ3651528.1"/>
    <property type="molecule type" value="Genomic_DNA"/>
</dbReference>
<dbReference type="Proteomes" id="UP001168821">
    <property type="component" value="Unassembled WGS sequence"/>
</dbReference>
<keyword evidence="3" id="KW-0732">Signal</keyword>
<dbReference type="InterPro" id="IPR036056">
    <property type="entry name" value="Fibrinogen-like_C"/>
</dbReference>
<sequence length="393" mass="46091">MTEEELKVLIARRGLIKGKVTRIKSYVEKFTASDNTRTYQIRSRLLNLREAFREFDNIQNQIELIESSERQNKERDEFETTYYDLEAHMQLLIDDGSTIPPSTSSSGSSDTTNQSRVINPWHLRPFSFLLSLIARGRWSFEYYTKQQDLNEVKNQLAKTQEKILTEIQDCKSVPRDCREVQKRGCNTSGIFRIQPMLSLQSFLVWCDLSTREGGWTYVVNRFDGSQNFYLNWTDYKQGFGNLSGEYWLGLDHLYELTNSKRTELLFELVDWDLKKVYALYDDFQIGNEFEMYRVKTLGKYTGDAGNSFYPHQNANFSTADNEHSETCAAYFEAGWWYVDCHAGCVTCKYQRDLDEARTHRPFSGIKWNSFHGFNYSLKEARMLIRPRLGYVPI</sequence>
<dbReference type="CDD" id="cd00087">
    <property type="entry name" value="FReD"/>
    <property type="match status" value="1"/>
</dbReference>
<evidence type="ECO:0000256" key="6">
    <source>
        <dbReference type="ARBA" id="ARBA00023180"/>
    </source>
</evidence>
<protein>
    <recommendedName>
        <fullName evidence="8">Fibrinogen C-terminal domain-containing protein</fullName>
    </recommendedName>
</protein>
<dbReference type="PROSITE" id="PS51406">
    <property type="entry name" value="FIBRINOGEN_C_2"/>
    <property type="match status" value="1"/>
</dbReference>
<evidence type="ECO:0000256" key="3">
    <source>
        <dbReference type="ARBA" id="ARBA00022729"/>
    </source>
</evidence>
<dbReference type="AlphaFoldDB" id="A0AA38I9B5"/>
<evidence type="ECO:0000256" key="2">
    <source>
        <dbReference type="ARBA" id="ARBA00022525"/>
    </source>
</evidence>
<comment type="subcellular location">
    <subcellularLocation>
        <location evidence="1">Secreted</location>
    </subcellularLocation>
</comment>
<dbReference type="InterPro" id="IPR037579">
    <property type="entry name" value="FIB_ANG-like"/>
</dbReference>
<organism evidence="9 10">
    <name type="scientific">Zophobas morio</name>
    <dbReference type="NCBI Taxonomy" id="2755281"/>
    <lineage>
        <taxon>Eukaryota</taxon>
        <taxon>Metazoa</taxon>
        <taxon>Ecdysozoa</taxon>
        <taxon>Arthropoda</taxon>
        <taxon>Hexapoda</taxon>
        <taxon>Insecta</taxon>
        <taxon>Pterygota</taxon>
        <taxon>Neoptera</taxon>
        <taxon>Endopterygota</taxon>
        <taxon>Coleoptera</taxon>
        <taxon>Polyphaga</taxon>
        <taxon>Cucujiformia</taxon>
        <taxon>Tenebrionidae</taxon>
        <taxon>Zophobas</taxon>
    </lineage>
</organism>
<feature type="coiled-coil region" evidence="7">
    <location>
        <begin position="142"/>
        <end position="169"/>
    </location>
</feature>
<dbReference type="InterPro" id="IPR014716">
    <property type="entry name" value="Fibrinogen_a/b/g_C_1"/>
</dbReference>
<gene>
    <name evidence="9" type="ORF">Zmor_017562</name>
</gene>
<keyword evidence="10" id="KW-1185">Reference proteome</keyword>
<keyword evidence="4 7" id="KW-0175">Coiled coil</keyword>
<evidence type="ECO:0000256" key="1">
    <source>
        <dbReference type="ARBA" id="ARBA00004613"/>
    </source>
</evidence>
<dbReference type="PANTHER" id="PTHR47221:SF6">
    <property type="entry name" value="FIBRINOGEN ALPHA CHAIN"/>
    <property type="match status" value="1"/>
</dbReference>
<proteinExistence type="predicted"/>
<name>A0AA38I9B5_9CUCU</name>
<evidence type="ECO:0000256" key="5">
    <source>
        <dbReference type="ARBA" id="ARBA00023157"/>
    </source>
</evidence>
<evidence type="ECO:0000259" key="8">
    <source>
        <dbReference type="PROSITE" id="PS51406"/>
    </source>
</evidence>
<accession>A0AA38I9B5</accession>
<dbReference type="SUPFAM" id="SSF56496">
    <property type="entry name" value="Fibrinogen C-terminal domain-like"/>
    <property type="match status" value="1"/>
</dbReference>
<evidence type="ECO:0000256" key="4">
    <source>
        <dbReference type="ARBA" id="ARBA00023054"/>
    </source>
</evidence>
<comment type="caution">
    <text evidence="9">The sequence shown here is derived from an EMBL/GenBank/DDBJ whole genome shotgun (WGS) entry which is preliminary data.</text>
</comment>
<evidence type="ECO:0000313" key="9">
    <source>
        <dbReference type="EMBL" id="KAJ3651528.1"/>
    </source>
</evidence>